<evidence type="ECO:0000256" key="3">
    <source>
        <dbReference type="ARBA" id="ARBA00022490"/>
    </source>
</evidence>
<keyword evidence="5" id="KW-0904">Protein phosphatase</keyword>
<dbReference type="PRINTS" id="PR00719">
    <property type="entry name" value="LMWPTPASE"/>
</dbReference>
<dbReference type="Gene3D" id="3.40.50.2300">
    <property type="match status" value="1"/>
</dbReference>
<evidence type="ECO:0000256" key="4">
    <source>
        <dbReference type="ARBA" id="ARBA00022801"/>
    </source>
</evidence>
<dbReference type="Pfam" id="PF01451">
    <property type="entry name" value="LMWPc"/>
    <property type="match status" value="1"/>
</dbReference>
<feature type="domain" description="Phosphotyrosine protein phosphatase I" evidence="6">
    <location>
        <begin position="5"/>
        <end position="157"/>
    </location>
</feature>
<comment type="subcellular location">
    <subcellularLocation>
        <location evidence="1">Cytoplasm</location>
    </subcellularLocation>
</comment>
<evidence type="ECO:0000313" key="8">
    <source>
        <dbReference type="Proteomes" id="UP001628179"/>
    </source>
</evidence>
<dbReference type="EMBL" id="BAAFSV010000002">
    <property type="protein sequence ID" value="GAB1315209.1"/>
    <property type="molecule type" value="Genomic_DNA"/>
</dbReference>
<keyword evidence="4" id="KW-0378">Hydrolase</keyword>
<dbReference type="Proteomes" id="UP001628179">
    <property type="component" value="Unassembled WGS sequence"/>
</dbReference>
<comment type="caution">
    <text evidence="7">The sequence shown here is derived from an EMBL/GenBank/DDBJ whole genome shotgun (WGS) entry which is preliminary data.</text>
</comment>
<dbReference type="GeneID" id="98176162"/>
<gene>
    <name evidence="7" type="primary">stp1</name>
    <name evidence="7" type="ORF">MFIFM68171_05419</name>
</gene>
<sequence length="166" mass="18739">MADRISVLFVCLGNICRSTMAEGVFQSLARKQPYADLVDTIDSCGTGAYHVGEEPDYRTMATLRTHGITDYIHTARKVNASDFDKFDYIFAMDRSNLDDLKRIQQRKPGCKAKVMLFGEYSGTGKAEVISDPYYGGNQGFERAYEQATRFSMNFLKDVFPDVEPQL</sequence>
<name>A0ABQ0GC12_9PEZI</name>
<dbReference type="PRINTS" id="PR00720">
    <property type="entry name" value="MAMMALPTPASE"/>
</dbReference>
<proteinExistence type="inferred from homology"/>
<dbReference type="InterPro" id="IPR050438">
    <property type="entry name" value="LMW_PTPase"/>
</dbReference>
<reference evidence="7 8" key="1">
    <citation type="submission" date="2024-09" db="EMBL/GenBank/DDBJ databases">
        <title>Itraconazole resistance in Madurella fahalii resulting from another homologue of gene encoding cytochrome P450 14-alpha sterol demethylase (CYP51).</title>
        <authorList>
            <person name="Yoshioka I."/>
            <person name="Fahal A.H."/>
            <person name="Kaneko S."/>
            <person name="Yaguchi T."/>
        </authorList>
    </citation>
    <scope>NUCLEOTIDE SEQUENCE [LARGE SCALE GENOMIC DNA]</scope>
    <source>
        <strain evidence="7 8">IFM 68171</strain>
    </source>
</reference>
<dbReference type="PANTHER" id="PTHR11717">
    <property type="entry name" value="LOW MOLECULAR WEIGHT PROTEIN TYROSINE PHOSPHATASE"/>
    <property type="match status" value="1"/>
</dbReference>
<protein>
    <submittedName>
        <fullName evidence="7">Low molecular weight phosphotyrosine protein phosphatase</fullName>
    </submittedName>
</protein>
<accession>A0ABQ0GC12</accession>
<dbReference type="SMART" id="SM00226">
    <property type="entry name" value="LMWPc"/>
    <property type="match status" value="1"/>
</dbReference>
<dbReference type="InterPro" id="IPR023485">
    <property type="entry name" value="Ptyr_pPase"/>
</dbReference>
<dbReference type="SUPFAM" id="SSF52788">
    <property type="entry name" value="Phosphotyrosine protein phosphatases I"/>
    <property type="match status" value="1"/>
</dbReference>
<comment type="similarity">
    <text evidence="2">Belongs to the low molecular weight phosphotyrosine protein phosphatase family.</text>
</comment>
<dbReference type="CDD" id="cd16343">
    <property type="entry name" value="LMWPTP"/>
    <property type="match status" value="1"/>
</dbReference>
<keyword evidence="3" id="KW-0963">Cytoplasm</keyword>
<keyword evidence="8" id="KW-1185">Reference proteome</keyword>
<evidence type="ECO:0000313" key="7">
    <source>
        <dbReference type="EMBL" id="GAB1315209.1"/>
    </source>
</evidence>
<evidence type="ECO:0000256" key="5">
    <source>
        <dbReference type="ARBA" id="ARBA00022912"/>
    </source>
</evidence>
<dbReference type="RefSeq" id="XP_070916940.1">
    <property type="nucleotide sequence ID" value="XM_071060839.1"/>
</dbReference>
<dbReference type="InterPro" id="IPR036196">
    <property type="entry name" value="Ptyr_pPase_sf"/>
</dbReference>
<evidence type="ECO:0000256" key="2">
    <source>
        <dbReference type="ARBA" id="ARBA00011063"/>
    </source>
</evidence>
<dbReference type="InterPro" id="IPR002115">
    <property type="entry name" value="Tyr_Pase_low_mol_wt_mml"/>
</dbReference>
<dbReference type="PANTHER" id="PTHR11717:SF7">
    <property type="entry name" value="LOW MOLECULAR WEIGHT PHOSPHOTYROSINE PROTEIN PHOSPHATASE"/>
    <property type="match status" value="1"/>
</dbReference>
<evidence type="ECO:0000256" key="1">
    <source>
        <dbReference type="ARBA" id="ARBA00004496"/>
    </source>
</evidence>
<evidence type="ECO:0000259" key="6">
    <source>
        <dbReference type="SMART" id="SM00226"/>
    </source>
</evidence>
<organism evidence="7 8">
    <name type="scientific">Madurella fahalii</name>
    <dbReference type="NCBI Taxonomy" id="1157608"/>
    <lineage>
        <taxon>Eukaryota</taxon>
        <taxon>Fungi</taxon>
        <taxon>Dikarya</taxon>
        <taxon>Ascomycota</taxon>
        <taxon>Pezizomycotina</taxon>
        <taxon>Sordariomycetes</taxon>
        <taxon>Sordariomycetidae</taxon>
        <taxon>Sordariales</taxon>
        <taxon>Sordariales incertae sedis</taxon>
        <taxon>Madurella</taxon>
    </lineage>
</organism>
<dbReference type="InterPro" id="IPR017867">
    <property type="entry name" value="Tyr_phospatase_low_mol_wt"/>
</dbReference>